<keyword evidence="2" id="KW-1185">Reference proteome</keyword>
<sequence length="123" mass="14712">MQQDAHEFLNYLLNTVSETLIEEKNAERDRLLRNGTLRKGTLNTDRGRDETSGYQARMRIFSICLWISTRMLPSHIACESLVKQKHCVETRFKYMDQLSRYTKLSYRVLFPLELRLFNVVRFF</sequence>
<proteinExistence type="predicted"/>
<evidence type="ECO:0000313" key="1">
    <source>
        <dbReference type="EMBL" id="PIO70559.1"/>
    </source>
</evidence>
<dbReference type="Proteomes" id="UP000230423">
    <property type="component" value="Unassembled WGS sequence"/>
</dbReference>
<protein>
    <recommendedName>
        <fullName evidence="3">Peptidase C19 ubiquitin carboxyl-terminal hydrolase domain-containing protein</fullName>
    </recommendedName>
</protein>
<dbReference type="InterPro" id="IPR038765">
    <property type="entry name" value="Papain-like_cys_pep_sf"/>
</dbReference>
<reference evidence="1" key="1">
    <citation type="submission" date="2015-09" db="EMBL/GenBank/DDBJ databases">
        <title>Draft genome of the parasitic nematode Teladorsagia circumcincta isolate WARC Sus (inbred).</title>
        <authorList>
            <person name="Mitreva M."/>
        </authorList>
    </citation>
    <scope>NUCLEOTIDE SEQUENCE [LARGE SCALE GENOMIC DNA]</scope>
    <source>
        <strain evidence="1">S</strain>
    </source>
</reference>
<organism evidence="1 2">
    <name type="scientific">Teladorsagia circumcincta</name>
    <name type="common">Brown stomach worm</name>
    <name type="synonym">Ostertagia circumcincta</name>
    <dbReference type="NCBI Taxonomy" id="45464"/>
    <lineage>
        <taxon>Eukaryota</taxon>
        <taxon>Metazoa</taxon>
        <taxon>Ecdysozoa</taxon>
        <taxon>Nematoda</taxon>
        <taxon>Chromadorea</taxon>
        <taxon>Rhabditida</taxon>
        <taxon>Rhabditina</taxon>
        <taxon>Rhabditomorpha</taxon>
        <taxon>Strongyloidea</taxon>
        <taxon>Trichostrongylidae</taxon>
        <taxon>Teladorsagia</taxon>
    </lineage>
</organism>
<dbReference type="AlphaFoldDB" id="A0A2G9UJY1"/>
<evidence type="ECO:0008006" key="3">
    <source>
        <dbReference type="Google" id="ProtNLM"/>
    </source>
</evidence>
<name>A0A2G9UJY1_TELCI</name>
<dbReference type="OrthoDB" id="27652at2759"/>
<evidence type="ECO:0000313" key="2">
    <source>
        <dbReference type="Proteomes" id="UP000230423"/>
    </source>
</evidence>
<dbReference type="SUPFAM" id="SSF54001">
    <property type="entry name" value="Cysteine proteinases"/>
    <property type="match status" value="1"/>
</dbReference>
<accession>A0A2G9UJY1</accession>
<dbReference type="EMBL" id="KZ346235">
    <property type="protein sequence ID" value="PIO70559.1"/>
    <property type="molecule type" value="Genomic_DNA"/>
</dbReference>
<gene>
    <name evidence="1" type="ORF">TELCIR_07584</name>
</gene>